<feature type="domain" description="Acyl-CoA thioesterase-like N-terminal HotDog" evidence="1">
    <location>
        <begin position="34"/>
        <end position="129"/>
    </location>
</feature>
<dbReference type="InterPro" id="IPR042171">
    <property type="entry name" value="Acyl-CoA_hotdog"/>
</dbReference>
<sequence>MTRPATTLTSTRPFADLTTLTDLGGGNFGAVIDPIWTIGPKVHGGCMMALCAAAARDAIRAPYETAGAERPIDTGAMQPIAVSAGYLNAPDPGEVRLVTTVRKRGRQVCLVDVDLMQGDRVAVSAAVTLGVPDVGEPRHQEPLALAELSAEPPADAVHITPDHPMGQIVHVAKGCDLRVDPSAALFLAGQQGDPVNRMWVRPFAEDEADPDVAVLFALMTGDISAPVTMNRGMFGWAPTVQLTTYLRRRPAPGWLRVMASATVLGDTWFEEDHLVLDETGQAVVQSRQLAMIPKG</sequence>
<proteinExistence type="predicted"/>
<gene>
    <name evidence="3" type="ORF">ACFQS9_15660</name>
</gene>
<organism evidence="3 4">
    <name type="scientific">Rhodococcus daqingensis</name>
    <dbReference type="NCBI Taxonomy" id="2479363"/>
    <lineage>
        <taxon>Bacteria</taxon>
        <taxon>Bacillati</taxon>
        <taxon>Actinomycetota</taxon>
        <taxon>Actinomycetes</taxon>
        <taxon>Mycobacteriales</taxon>
        <taxon>Nocardiaceae</taxon>
        <taxon>Rhodococcus</taxon>
    </lineage>
</organism>
<accession>A0ABW2S0L1</accession>
<dbReference type="Pfam" id="PF20789">
    <property type="entry name" value="4HBT_3C"/>
    <property type="match status" value="1"/>
</dbReference>
<keyword evidence="4" id="KW-1185">Reference proteome</keyword>
<dbReference type="Proteomes" id="UP001596484">
    <property type="component" value="Unassembled WGS sequence"/>
</dbReference>
<dbReference type="PANTHER" id="PTHR38110">
    <property type="entry name" value="CHROMOSOME 23, WHOLE GENOME SHOTGUN SEQUENCE"/>
    <property type="match status" value="1"/>
</dbReference>
<dbReference type="Gene3D" id="2.40.160.210">
    <property type="entry name" value="Acyl-CoA thioesterase, double hotdog domain"/>
    <property type="match status" value="1"/>
</dbReference>
<dbReference type="InterPro" id="IPR049450">
    <property type="entry name" value="ACOT8-like_C"/>
</dbReference>
<dbReference type="Pfam" id="PF13622">
    <property type="entry name" value="4HBT_3"/>
    <property type="match status" value="1"/>
</dbReference>
<comment type="caution">
    <text evidence="3">The sequence shown here is derived from an EMBL/GenBank/DDBJ whole genome shotgun (WGS) entry which is preliminary data.</text>
</comment>
<reference evidence="4" key="1">
    <citation type="journal article" date="2019" name="Int. J. Syst. Evol. Microbiol.">
        <title>The Global Catalogue of Microorganisms (GCM) 10K type strain sequencing project: providing services to taxonomists for standard genome sequencing and annotation.</title>
        <authorList>
            <consortium name="The Broad Institute Genomics Platform"/>
            <consortium name="The Broad Institute Genome Sequencing Center for Infectious Disease"/>
            <person name="Wu L."/>
            <person name="Ma J."/>
        </authorList>
    </citation>
    <scope>NUCLEOTIDE SEQUENCE [LARGE SCALE GENOMIC DNA]</scope>
    <source>
        <strain evidence="4">ICMP 19430</strain>
    </source>
</reference>
<feature type="domain" description="Acyl-CoA thioesterase-like C-terminal" evidence="2">
    <location>
        <begin position="160"/>
        <end position="292"/>
    </location>
</feature>
<dbReference type="InterPro" id="IPR029069">
    <property type="entry name" value="HotDog_dom_sf"/>
</dbReference>
<evidence type="ECO:0000259" key="1">
    <source>
        <dbReference type="Pfam" id="PF13622"/>
    </source>
</evidence>
<dbReference type="InterPro" id="IPR052389">
    <property type="entry name" value="Sec_Metab_Biosynth-Assoc"/>
</dbReference>
<dbReference type="EMBL" id="JBHTCS010000017">
    <property type="protein sequence ID" value="MFC7449331.1"/>
    <property type="molecule type" value="Genomic_DNA"/>
</dbReference>
<dbReference type="RefSeq" id="WP_378406210.1">
    <property type="nucleotide sequence ID" value="NZ_JBHTCS010000017.1"/>
</dbReference>
<name>A0ABW2S0L1_9NOCA</name>
<evidence type="ECO:0000259" key="2">
    <source>
        <dbReference type="Pfam" id="PF20789"/>
    </source>
</evidence>
<dbReference type="InterPro" id="IPR049449">
    <property type="entry name" value="TesB_ACOT8-like_N"/>
</dbReference>
<dbReference type="PANTHER" id="PTHR38110:SF1">
    <property type="entry name" value="THIOESTERASE DOMAIN-CONTAINING PROTEIN"/>
    <property type="match status" value="1"/>
</dbReference>
<dbReference type="SUPFAM" id="SSF54637">
    <property type="entry name" value="Thioesterase/thiol ester dehydrase-isomerase"/>
    <property type="match status" value="2"/>
</dbReference>
<evidence type="ECO:0000313" key="3">
    <source>
        <dbReference type="EMBL" id="MFC7449331.1"/>
    </source>
</evidence>
<protein>
    <submittedName>
        <fullName evidence="3">Thioesterase family protein</fullName>
    </submittedName>
</protein>
<evidence type="ECO:0000313" key="4">
    <source>
        <dbReference type="Proteomes" id="UP001596484"/>
    </source>
</evidence>